<protein>
    <submittedName>
        <fullName evidence="5">Dihydrofolate reductase</fullName>
    </submittedName>
</protein>
<name>A0AAD5TQD5_9FUNG</name>
<gene>
    <name evidence="5" type="primary">DFR1_1</name>
    <name evidence="5" type="ORF">HDU87_006033</name>
</gene>
<feature type="region of interest" description="Disordered" evidence="4">
    <location>
        <begin position="1144"/>
        <end position="1184"/>
    </location>
</feature>
<comment type="similarity">
    <text evidence="2">Belongs to the YPP1 family.</text>
</comment>
<evidence type="ECO:0000313" key="6">
    <source>
        <dbReference type="Proteomes" id="UP001212152"/>
    </source>
</evidence>
<dbReference type="InterPro" id="IPR011990">
    <property type="entry name" value="TPR-like_helical_dom_sf"/>
</dbReference>
<feature type="compositionally biased region" description="Low complexity" evidence="4">
    <location>
        <begin position="873"/>
        <end position="892"/>
    </location>
</feature>
<dbReference type="Proteomes" id="UP001212152">
    <property type="component" value="Unassembled WGS sequence"/>
</dbReference>
<keyword evidence="3" id="KW-0175">Coiled coil</keyword>
<keyword evidence="6" id="KW-1185">Reference proteome</keyword>
<reference evidence="5" key="1">
    <citation type="submission" date="2020-05" db="EMBL/GenBank/DDBJ databases">
        <title>Phylogenomic resolution of chytrid fungi.</title>
        <authorList>
            <person name="Stajich J.E."/>
            <person name="Amses K."/>
            <person name="Simmons R."/>
            <person name="Seto K."/>
            <person name="Myers J."/>
            <person name="Bonds A."/>
            <person name="Quandt C.A."/>
            <person name="Barry K."/>
            <person name="Liu P."/>
            <person name="Grigoriev I."/>
            <person name="Longcore J.E."/>
            <person name="James T.Y."/>
        </authorList>
    </citation>
    <scope>NUCLEOTIDE SEQUENCE</scope>
    <source>
        <strain evidence="5">JEL0379</strain>
    </source>
</reference>
<dbReference type="Gene3D" id="1.25.40.10">
    <property type="entry name" value="Tetratricopeptide repeat domain"/>
    <property type="match status" value="1"/>
</dbReference>
<dbReference type="PANTHER" id="PTHR23083:SF464">
    <property type="entry name" value="TETRATRICOPEPTIDE REPEAT DOMAIN 7, ISOFORM A"/>
    <property type="match status" value="1"/>
</dbReference>
<dbReference type="PANTHER" id="PTHR23083">
    <property type="entry name" value="TETRATRICOPEPTIDE REPEAT PROTEIN, TPR"/>
    <property type="match status" value="1"/>
</dbReference>
<sequence>MSTESPKFFVSQLDIDSYRWKGQWALAESRARQKSRKYRPGGSSYDCLVAGEAQLNLLLRHYLSADTHVDNGLGNDGGKAFVPLPVDIREGAHSAVEGAMNFLKLAVEKAQKDRGPTDHRIYEVQQADTWMAWAELHCGRTAEALRIMTPHTFSEAEQIPMDTRPYVKVMLLAALTVKAMVLHMAGRDDEAYASSGRAVAFYAKHAATPAPVSKRSRHSPHPDVDQWMRWFEASYHFHTLITSKLGHTQESLGCARTYLQRLRPTPDKLHLFSKIAVLGTMLRLLANLPASAPPPLPLSGIPAKTIPSAIPSQTRTEMRQILPYYEQLVTTVLPFPRGEDVKPMEIERHARVQECYDWHVFCETYSAPDESLGDIADRHYRLIQSLYRGTKHTFHSMRLLRYMAHTFVSLISLFGDNMPDDEKTEAEAAMESYVFYWDKQYKARLELDKKAQVEVKLERESMEELRIPSPVAARPVEVLEDRLEEFKTEPEGAVATRQLVTDVLAPIASELQGQLKESAAVVPPVERVTVQVPTDTTPEAIDGQVTVIDILDGERIVDVVGVLFAGVRMLCHNAEGRADTLKRAVGYAERAVELLATHGASCGESLRELQHSAYRWHGVACGEFAQEVREHTTRDAFQTRALDATKRALDLKPNGWEIQYQRGMQLSEAGELAQAISLIRGSLERNRTYAPSWNLLALLLGASNEYAQGLKVCEVGIKECIAKAESTAIPTDILTVPGAAPGGTAKWSWDAVDLMEKEDLLNLALTQIALEGHHLGPARALATLKKTLSLARKLFGPLDTDSDGIVRSHVEATNGIDESTAAHAPPMPAPGTGTAPPDPSQPAPLTNPQRLEVPTSVGSLKGIGSIRSRRSSKNSASVRSRGTASSYSASPSTASLGDVYRFRVHDLFVCVHLTASSLHRVLGQLEEADAALREAEKLAATMAQMDAMLRRLPSRLYQEFSMGETLKEHGRFRRMIGRGKGLLKHRTAEGAAGAGEFVHDIQTWGPVGANVKRVVADVAFEGALIRQALYDRLNTPPPKPQHEKYLTPVQRIDAERAHREWQRAVKEGVPLPAENGALAAPAGTTLPAPAAPTPALVSDATGAVGAGAGARPPAPPRTSTSISRASGNFLRGSNNNVNGVNGVAGGSGTGTTTAMPNATSGERPVGSDTGSRNSGSYPRINGDAGSANMNNSSDSLIPSSSTALAFPPPKPDTSPLTLASLVDAFARVTDIDDDHLPARVHLGILYARRGTATLAHTPPATMTTAATTNTSTTPNFSTPSPSSPSSSHSSSHSSSSSAVGIAAHYLERAAKSSKARGCGGGKSGCGSWYGGASARWTWDCWRWLARCHRERGRAAEAAEAMERAVATRGCAFPRGIECLKRMVNSDL</sequence>
<accession>A0AAD5TQD5</accession>
<evidence type="ECO:0000313" key="5">
    <source>
        <dbReference type="EMBL" id="KAJ3183915.1"/>
    </source>
</evidence>
<feature type="region of interest" description="Disordered" evidence="4">
    <location>
        <begin position="814"/>
        <end position="892"/>
    </location>
</feature>
<feature type="coiled-coil region" evidence="3">
    <location>
        <begin position="918"/>
        <end position="945"/>
    </location>
</feature>
<evidence type="ECO:0000256" key="1">
    <source>
        <dbReference type="ARBA" id="ARBA00002550"/>
    </source>
</evidence>
<proteinExistence type="inferred from homology"/>
<comment type="function">
    <text evidence="1">Involved in endocytosis.</text>
</comment>
<evidence type="ECO:0000256" key="3">
    <source>
        <dbReference type="SAM" id="Coils"/>
    </source>
</evidence>
<dbReference type="EMBL" id="JADGJQ010000005">
    <property type="protein sequence ID" value="KAJ3183915.1"/>
    <property type="molecule type" value="Genomic_DNA"/>
</dbReference>
<evidence type="ECO:0000256" key="4">
    <source>
        <dbReference type="SAM" id="MobiDB-lite"/>
    </source>
</evidence>
<comment type="caution">
    <text evidence="5">The sequence shown here is derived from an EMBL/GenBank/DDBJ whole genome shotgun (WGS) entry which is preliminary data.</text>
</comment>
<dbReference type="SUPFAM" id="SSF48452">
    <property type="entry name" value="TPR-like"/>
    <property type="match status" value="1"/>
</dbReference>
<dbReference type="InterPro" id="IPR051722">
    <property type="entry name" value="Endocytosis_PI4K-reg_protein"/>
</dbReference>
<feature type="region of interest" description="Disordered" evidence="4">
    <location>
        <begin position="1256"/>
        <end position="1295"/>
    </location>
</feature>
<organism evidence="5 6">
    <name type="scientific">Geranomyces variabilis</name>
    <dbReference type="NCBI Taxonomy" id="109894"/>
    <lineage>
        <taxon>Eukaryota</taxon>
        <taxon>Fungi</taxon>
        <taxon>Fungi incertae sedis</taxon>
        <taxon>Chytridiomycota</taxon>
        <taxon>Chytridiomycota incertae sedis</taxon>
        <taxon>Chytridiomycetes</taxon>
        <taxon>Spizellomycetales</taxon>
        <taxon>Powellomycetaceae</taxon>
        <taxon>Geranomyces</taxon>
    </lineage>
</organism>
<evidence type="ECO:0000256" key="2">
    <source>
        <dbReference type="ARBA" id="ARBA00038251"/>
    </source>
</evidence>